<feature type="coiled-coil region" evidence="1">
    <location>
        <begin position="604"/>
        <end position="631"/>
    </location>
</feature>
<dbReference type="SUPFAM" id="SSF57997">
    <property type="entry name" value="Tropomyosin"/>
    <property type="match status" value="1"/>
</dbReference>
<accession>A0A1D1ZAN5</accession>
<keyword evidence="1" id="KW-0175">Coiled coil</keyword>
<gene>
    <name evidence="5" type="primary">WIT1_6</name>
    <name evidence="5" type="ORF">g.123988</name>
</gene>
<dbReference type="PANTHER" id="PTHR35705:SF1">
    <property type="entry name" value="WPP DOMAIN-INTERACTING TAIL-ANCHORED PROTEIN 1"/>
    <property type="match status" value="1"/>
</dbReference>
<dbReference type="InterPro" id="IPR039976">
    <property type="entry name" value="WIT1/WIT2"/>
</dbReference>
<dbReference type="PANTHER" id="PTHR35705">
    <property type="entry name" value="WPP DOMAIN-INTERACTING TAIL-ANCHORED PROTEIN 1"/>
    <property type="match status" value="1"/>
</dbReference>
<protein>
    <submittedName>
        <fullName evidence="5">WPP domain-interacting tail-anchored protein 1</fullName>
    </submittedName>
</protein>
<feature type="domain" description="WIT1/2 N-terminal helical bundle" evidence="4">
    <location>
        <begin position="73"/>
        <end position="207"/>
    </location>
</feature>
<feature type="chain" id="PRO_5008900858" evidence="3">
    <location>
        <begin position="29"/>
        <end position="742"/>
    </location>
</feature>
<dbReference type="AlphaFoldDB" id="A0A1D1ZAN5"/>
<organism evidence="5">
    <name type="scientific">Anthurium amnicola</name>
    <dbReference type="NCBI Taxonomy" id="1678845"/>
    <lineage>
        <taxon>Eukaryota</taxon>
        <taxon>Viridiplantae</taxon>
        <taxon>Streptophyta</taxon>
        <taxon>Embryophyta</taxon>
        <taxon>Tracheophyta</taxon>
        <taxon>Spermatophyta</taxon>
        <taxon>Magnoliopsida</taxon>
        <taxon>Liliopsida</taxon>
        <taxon>Araceae</taxon>
        <taxon>Pothoideae</taxon>
        <taxon>Potheae</taxon>
        <taxon>Anthurium</taxon>
    </lineage>
</organism>
<name>A0A1D1ZAN5_9ARAE</name>
<dbReference type="InterPro" id="IPR058610">
    <property type="entry name" value="WIT1_2_N"/>
</dbReference>
<evidence type="ECO:0000256" key="1">
    <source>
        <dbReference type="SAM" id="Coils"/>
    </source>
</evidence>
<evidence type="ECO:0000256" key="2">
    <source>
        <dbReference type="SAM" id="Phobius"/>
    </source>
</evidence>
<keyword evidence="2" id="KW-0472">Membrane</keyword>
<evidence type="ECO:0000256" key="3">
    <source>
        <dbReference type="SAM" id="SignalP"/>
    </source>
</evidence>
<dbReference type="Pfam" id="PF26581">
    <property type="entry name" value="WIT1_2_N"/>
    <property type="match status" value="1"/>
</dbReference>
<evidence type="ECO:0000313" key="5">
    <source>
        <dbReference type="EMBL" id="JAT63925.1"/>
    </source>
</evidence>
<feature type="coiled-coil region" evidence="1">
    <location>
        <begin position="386"/>
        <end position="564"/>
    </location>
</feature>
<feature type="signal peptide" evidence="3">
    <location>
        <begin position="1"/>
        <end position="28"/>
    </location>
</feature>
<dbReference type="EMBL" id="GDJX01004011">
    <property type="protein sequence ID" value="JAT63925.1"/>
    <property type="molecule type" value="Transcribed_RNA"/>
</dbReference>
<keyword evidence="2" id="KW-1133">Transmembrane helix</keyword>
<feature type="coiled-coil region" evidence="1">
    <location>
        <begin position="171"/>
        <end position="205"/>
    </location>
</feature>
<proteinExistence type="predicted"/>
<reference evidence="5" key="1">
    <citation type="submission" date="2015-07" db="EMBL/GenBank/DDBJ databases">
        <title>Transcriptome Assembly of Anthurium amnicola.</title>
        <authorList>
            <person name="Suzuki J."/>
        </authorList>
    </citation>
    <scope>NUCLEOTIDE SEQUENCE</scope>
</reference>
<keyword evidence="2" id="KW-0812">Transmembrane</keyword>
<evidence type="ECO:0000259" key="4">
    <source>
        <dbReference type="Pfam" id="PF26581"/>
    </source>
</evidence>
<sequence length="742" mass="84757">MYASEGRHPHLLSIAVFFLFLMFGGKAAGRISNGIQNIQHKRKKVVMAVDDDHDDICLNEDILVYGEKLDETGSTWKILTRIELDLACCSEKVLNLHILLIHVTSRLSDYESLDMEYDSISPDAIDKAFEFDTLSGILDSELRELDKFMTSLSAEIVNVHLKTQSSEHSEVYEVEEKLQDAEESLKQLQEQVAEIRIQSTKFESTLALGRKETWNGEGGSFPENGHVSLMSNEWKMHTVEQQRHVLQTLEKSLARELDLEKKLSDSRHNEEELRLNLHLMERERLCIEEPIENIQERLFEAENVGEVLMGISKELMSKLQIVQFSLNSSKQRENEMRSKLQESLLKLSEQEITFQKLKTTSTGHDNFFLQQTNGLKPSFKEAEDRNVLANSEALTLKEKLNSLETKLKESDVQLQQAKTSVEISQDQQRLLRSKLTEMEHVVECLRENVATAERRAEDAEAKCMLLTETNLEINEELGLIRSSATEKEDLLERKLKESDARLEHAKASIEAIEEQQNMLYAALGDMENLIQDLKFKASKAESRAENAESKCTLLTETNLELNEELGLSRSRLEFLERSLHKVDEAKMATVKDIGIRTKVITELVMKLALERERLQVQISRLTKENQTLGERWWKRENNIFAASSHEIHENEKEFGFVESFEESVTESSTTNIQVENQAPAVCRTDMDMTVSPEDVTAAAANFDTVRSIEAGQLNSKHVAIAILVLVVSICGMYIFQQERCPF</sequence>
<feature type="transmembrane region" description="Helical" evidence="2">
    <location>
        <begin position="717"/>
        <end position="735"/>
    </location>
</feature>
<keyword evidence="3" id="KW-0732">Signal</keyword>